<dbReference type="RefSeq" id="WP_085423230.1">
    <property type="nucleotide sequence ID" value="NZ_FXAF01000006.1"/>
</dbReference>
<organism evidence="2 3">
    <name type="scientific">Xaviernesmea oryzae</name>
    <dbReference type="NCBI Taxonomy" id="464029"/>
    <lineage>
        <taxon>Bacteria</taxon>
        <taxon>Pseudomonadati</taxon>
        <taxon>Pseudomonadota</taxon>
        <taxon>Alphaproteobacteria</taxon>
        <taxon>Hyphomicrobiales</taxon>
        <taxon>Rhizobiaceae</taxon>
        <taxon>Rhizobium/Agrobacterium group</taxon>
        <taxon>Xaviernesmea</taxon>
    </lineage>
</organism>
<name>A0A1X7FIH3_9HYPH</name>
<reference evidence="3" key="1">
    <citation type="submission" date="2017-04" db="EMBL/GenBank/DDBJ databases">
        <authorList>
            <person name="Varghese N."/>
            <person name="Submissions S."/>
        </authorList>
    </citation>
    <scope>NUCLEOTIDE SEQUENCE [LARGE SCALE GENOMIC DNA]</scope>
    <source>
        <strain evidence="3">B4P</strain>
    </source>
</reference>
<dbReference type="Pfam" id="PF04230">
    <property type="entry name" value="PS_pyruv_trans"/>
    <property type="match status" value="1"/>
</dbReference>
<feature type="domain" description="Polysaccharide pyruvyl transferase" evidence="1">
    <location>
        <begin position="13"/>
        <end position="328"/>
    </location>
</feature>
<gene>
    <name evidence="2" type="ORF">SAMN02982989_3148</name>
</gene>
<dbReference type="EMBL" id="FXAF01000006">
    <property type="protein sequence ID" value="SMF52767.1"/>
    <property type="molecule type" value="Genomic_DNA"/>
</dbReference>
<keyword evidence="2" id="KW-0808">Transferase</keyword>
<accession>A0A1X7FIH3</accession>
<dbReference type="InterPro" id="IPR007345">
    <property type="entry name" value="Polysacch_pyruvyl_Trfase"/>
</dbReference>
<dbReference type="AlphaFoldDB" id="A0A1X7FIH3"/>
<dbReference type="STRING" id="464029.SAMN02982989_3148"/>
<evidence type="ECO:0000313" key="2">
    <source>
        <dbReference type="EMBL" id="SMF52767.1"/>
    </source>
</evidence>
<protein>
    <submittedName>
        <fullName evidence="2">Polysaccharide pyruvyl transferase family protein WcaK</fullName>
    </submittedName>
</protein>
<evidence type="ECO:0000313" key="3">
    <source>
        <dbReference type="Proteomes" id="UP000192903"/>
    </source>
</evidence>
<keyword evidence="3" id="KW-1185">Reference proteome</keyword>
<dbReference type="OrthoDB" id="3358948at2"/>
<proteinExistence type="predicted"/>
<evidence type="ECO:0000259" key="1">
    <source>
        <dbReference type="Pfam" id="PF04230"/>
    </source>
</evidence>
<dbReference type="GO" id="GO:0016740">
    <property type="term" value="F:transferase activity"/>
    <property type="evidence" value="ECO:0007669"/>
    <property type="project" value="UniProtKB-KW"/>
</dbReference>
<dbReference type="PANTHER" id="PTHR36836">
    <property type="entry name" value="COLANIC ACID BIOSYNTHESIS PROTEIN WCAK"/>
    <property type="match status" value="1"/>
</dbReference>
<sequence length="412" mass="46398">MKISLLGQFGSGNSGNDGSLEAMLIYLRRLRPDAELVCICSNPAVIEARYGIRSMSVGGPLLSSPWAKAIDKVLLKLPRRIALLFISIAHLHGFDLMIIPGTGILDDFQEKAFGWPFVIFCWCLVARVCRTKVAFVSIGAGPIKGRLSRWFLRSAAKMASYRSYRDNYSLEFMRGLGIDVSNDRRYPDIAFALPAPPPGPERSARDGLCVGVGIMHYRGWRANNPRADAIYENYIQKISTFIRRLLEDGHRVSLLMGDVTDRQACDDVLDRLAAMVGEEDLSRVEIGSAGSLHDIMRQISKVDLAIVSRYHNLVCSLKLDRPTISLGYARKNDDLMGDFHQERYCKHIETFEVDELAAAFRELLDNRETVKHQINLMNERWQAQLLEQQQVLGEQLLALQAPDLPGRVRNHV</sequence>
<dbReference type="PANTHER" id="PTHR36836:SF1">
    <property type="entry name" value="COLANIC ACID BIOSYNTHESIS PROTEIN WCAK"/>
    <property type="match status" value="1"/>
</dbReference>
<dbReference type="Proteomes" id="UP000192903">
    <property type="component" value="Unassembled WGS sequence"/>
</dbReference>